<sequence length="311" mass="31827">MAAAPVNYQDAESTPLIALWLSMWQQSLTHPVDADAAAASLAGFGRLMADTSPAQPMDMLTGDPAGQGDRAAEMANSLLAHMLTQGDTRAALLPVVASLLAGGAFVVSPTVCALFVDAYPACLAAWPARDIKPLLSVPKRLAAASAGSVDVALVLAALARDTIPILAKKIYARPDSAQPEGAAAADGDALAALVQFATAEYGAAASSGPATAAVLMVLLSMLPEDGPLSPREAPVTEAILTLAAARPLAFRDIVIRLSAAHKSAKLRLELAIRSHAPPEVTADTMRAPAGGARRAEARDSTGIVLKSDFGI</sequence>
<evidence type="ECO:0000313" key="2">
    <source>
        <dbReference type="Proteomes" id="UP001143981"/>
    </source>
</evidence>
<dbReference type="AlphaFoldDB" id="A0A9W8CZV0"/>
<organism evidence="1 2">
    <name type="scientific">Coemansia biformis</name>
    <dbReference type="NCBI Taxonomy" id="1286918"/>
    <lineage>
        <taxon>Eukaryota</taxon>
        <taxon>Fungi</taxon>
        <taxon>Fungi incertae sedis</taxon>
        <taxon>Zoopagomycota</taxon>
        <taxon>Kickxellomycotina</taxon>
        <taxon>Kickxellomycetes</taxon>
        <taxon>Kickxellales</taxon>
        <taxon>Kickxellaceae</taxon>
        <taxon>Coemansia</taxon>
    </lineage>
</organism>
<dbReference type="OrthoDB" id="10656001at2759"/>
<comment type="caution">
    <text evidence="1">The sequence shown here is derived from an EMBL/GenBank/DDBJ whole genome shotgun (WGS) entry which is preliminary data.</text>
</comment>
<proteinExistence type="predicted"/>
<gene>
    <name evidence="1" type="ORF">LPJ61_001683</name>
</gene>
<dbReference type="EMBL" id="JANBOI010000159">
    <property type="protein sequence ID" value="KAJ1733188.1"/>
    <property type="molecule type" value="Genomic_DNA"/>
</dbReference>
<protein>
    <submittedName>
        <fullName evidence="1">Uncharacterized protein</fullName>
    </submittedName>
</protein>
<evidence type="ECO:0000313" key="1">
    <source>
        <dbReference type="EMBL" id="KAJ1733188.1"/>
    </source>
</evidence>
<name>A0A9W8CZV0_9FUNG</name>
<accession>A0A9W8CZV0</accession>
<dbReference type="Proteomes" id="UP001143981">
    <property type="component" value="Unassembled WGS sequence"/>
</dbReference>
<keyword evidence="2" id="KW-1185">Reference proteome</keyword>
<reference evidence="1" key="1">
    <citation type="submission" date="2022-07" db="EMBL/GenBank/DDBJ databases">
        <title>Phylogenomic reconstructions and comparative analyses of Kickxellomycotina fungi.</title>
        <authorList>
            <person name="Reynolds N.K."/>
            <person name="Stajich J.E."/>
            <person name="Barry K."/>
            <person name="Grigoriev I.V."/>
            <person name="Crous P."/>
            <person name="Smith M.E."/>
        </authorList>
    </citation>
    <scope>NUCLEOTIDE SEQUENCE</scope>
    <source>
        <strain evidence="1">BCRC 34381</strain>
    </source>
</reference>